<reference evidence="2" key="1">
    <citation type="journal article" date="2014" name="Front. Microbiol.">
        <title>High frequency of phylogenetically diverse reductive dehalogenase-homologous genes in deep subseafloor sedimentary metagenomes.</title>
        <authorList>
            <person name="Kawai M."/>
            <person name="Futagami T."/>
            <person name="Toyoda A."/>
            <person name="Takaki Y."/>
            <person name="Nishi S."/>
            <person name="Hori S."/>
            <person name="Arai W."/>
            <person name="Tsubouchi T."/>
            <person name="Morono Y."/>
            <person name="Uchiyama I."/>
            <person name="Ito T."/>
            <person name="Fujiyama A."/>
            <person name="Inagaki F."/>
            <person name="Takami H."/>
        </authorList>
    </citation>
    <scope>NUCLEOTIDE SEQUENCE</scope>
    <source>
        <strain evidence="2">Expedition CK06-06</strain>
    </source>
</reference>
<evidence type="ECO:0000259" key="1">
    <source>
        <dbReference type="PROSITE" id="PS51379"/>
    </source>
</evidence>
<accession>X0W887</accession>
<evidence type="ECO:0000313" key="2">
    <source>
        <dbReference type="EMBL" id="GAG27164.1"/>
    </source>
</evidence>
<dbReference type="PROSITE" id="PS51379">
    <property type="entry name" value="4FE4S_FER_2"/>
    <property type="match status" value="1"/>
</dbReference>
<organism evidence="2">
    <name type="scientific">marine sediment metagenome</name>
    <dbReference type="NCBI Taxonomy" id="412755"/>
    <lineage>
        <taxon>unclassified sequences</taxon>
        <taxon>metagenomes</taxon>
        <taxon>ecological metagenomes</taxon>
    </lineage>
</organism>
<name>X0W887_9ZZZZ</name>
<dbReference type="SUPFAM" id="SSF54862">
    <property type="entry name" value="4Fe-4S ferredoxins"/>
    <property type="match status" value="1"/>
</dbReference>
<dbReference type="EMBL" id="BARS01032287">
    <property type="protein sequence ID" value="GAG27164.1"/>
    <property type="molecule type" value="Genomic_DNA"/>
</dbReference>
<dbReference type="Pfam" id="PF12837">
    <property type="entry name" value="Fer4_6"/>
    <property type="match status" value="1"/>
</dbReference>
<dbReference type="AlphaFoldDB" id="X0W887"/>
<feature type="domain" description="4Fe-4S ferredoxin-type" evidence="1">
    <location>
        <begin position="10"/>
        <end position="32"/>
    </location>
</feature>
<comment type="caution">
    <text evidence="2">The sequence shown here is derived from an EMBL/GenBank/DDBJ whole genome shotgun (WGS) entry which is preliminary data.</text>
</comment>
<feature type="non-terminal residue" evidence="2">
    <location>
        <position position="32"/>
    </location>
</feature>
<dbReference type="InterPro" id="IPR017896">
    <property type="entry name" value="4Fe4S_Fe-S-bd"/>
</dbReference>
<gene>
    <name evidence="2" type="ORF">S01H1_50134</name>
</gene>
<protein>
    <recommendedName>
        <fullName evidence="1">4Fe-4S ferredoxin-type domain-containing protein</fullName>
    </recommendedName>
</protein>
<proteinExistence type="predicted"/>
<sequence length="32" mass="3559">MGEKKKKIVKIIKVDIDKCNGCRACEVACSTF</sequence>